<feature type="disulfide bond" evidence="6">
    <location>
        <begin position="185"/>
        <end position="195"/>
    </location>
</feature>
<keyword evidence="4 9" id="KW-0732">Signal</keyword>
<keyword evidence="8" id="KW-0472">Membrane</keyword>
<keyword evidence="2" id="KW-0964">Secreted</keyword>
<evidence type="ECO:0000256" key="4">
    <source>
        <dbReference type="ARBA" id="ARBA00022729"/>
    </source>
</evidence>
<evidence type="ECO:0000256" key="5">
    <source>
        <dbReference type="ARBA" id="ARBA00023180"/>
    </source>
</evidence>
<dbReference type="PANTHER" id="PTHR15332">
    <property type="entry name" value="PROPROTEIN CONVERTASE SUBTILISIN_KEXIN TYPE 5-LIKE"/>
    <property type="match status" value="1"/>
</dbReference>
<dbReference type="Pfam" id="PF15913">
    <property type="entry name" value="Furin-like_2"/>
    <property type="match status" value="1"/>
</dbReference>
<name>A0A0D7BF09_9AGAR</name>
<feature type="compositionally biased region" description="Basic and acidic residues" evidence="7">
    <location>
        <begin position="768"/>
        <end position="786"/>
    </location>
</feature>
<dbReference type="InterPro" id="IPR043601">
    <property type="entry name" value="Rspo_Fu-CRD_dom"/>
</dbReference>
<evidence type="ECO:0000256" key="2">
    <source>
        <dbReference type="ARBA" id="ARBA00022525"/>
    </source>
</evidence>
<dbReference type="PROSITE" id="PS00022">
    <property type="entry name" value="EGF_1"/>
    <property type="match status" value="1"/>
</dbReference>
<dbReference type="SMART" id="SM01411">
    <property type="entry name" value="Ephrin_rec_like"/>
    <property type="match status" value="4"/>
</dbReference>
<feature type="region of interest" description="Disordered" evidence="7">
    <location>
        <begin position="768"/>
        <end position="878"/>
    </location>
</feature>
<dbReference type="SMART" id="SM00261">
    <property type="entry name" value="FU"/>
    <property type="match status" value="7"/>
</dbReference>
<dbReference type="STRING" id="1314674.A0A0D7BF09"/>
<reference evidence="11 12" key="1">
    <citation type="journal article" date="2015" name="Fungal Genet. Biol.">
        <title>Evolution of novel wood decay mechanisms in Agaricales revealed by the genome sequences of Fistulina hepatica and Cylindrobasidium torrendii.</title>
        <authorList>
            <person name="Floudas D."/>
            <person name="Held B.W."/>
            <person name="Riley R."/>
            <person name="Nagy L.G."/>
            <person name="Koehler G."/>
            <person name="Ransdell A.S."/>
            <person name="Younus H."/>
            <person name="Chow J."/>
            <person name="Chiniquy J."/>
            <person name="Lipzen A."/>
            <person name="Tritt A."/>
            <person name="Sun H."/>
            <person name="Haridas S."/>
            <person name="LaButti K."/>
            <person name="Ohm R.A."/>
            <person name="Kues U."/>
            <person name="Blanchette R.A."/>
            <person name="Grigoriev I.V."/>
            <person name="Minto R.E."/>
            <person name="Hibbett D.S."/>
        </authorList>
    </citation>
    <scope>NUCLEOTIDE SEQUENCE [LARGE SCALE GENOMIC DNA]</scope>
    <source>
        <strain evidence="11 12">FP15055 ss-10</strain>
    </source>
</reference>
<evidence type="ECO:0000256" key="8">
    <source>
        <dbReference type="SAM" id="Phobius"/>
    </source>
</evidence>
<keyword evidence="12" id="KW-1185">Reference proteome</keyword>
<evidence type="ECO:0000256" key="9">
    <source>
        <dbReference type="SAM" id="SignalP"/>
    </source>
</evidence>
<feature type="disulfide bond" evidence="6">
    <location>
        <begin position="203"/>
        <end position="212"/>
    </location>
</feature>
<dbReference type="InterPro" id="IPR009030">
    <property type="entry name" value="Growth_fac_rcpt_cys_sf"/>
</dbReference>
<dbReference type="SMART" id="SM00181">
    <property type="entry name" value="EGF"/>
    <property type="match status" value="4"/>
</dbReference>
<feature type="compositionally biased region" description="Polar residues" evidence="7">
    <location>
        <begin position="864"/>
        <end position="878"/>
    </location>
</feature>
<evidence type="ECO:0000259" key="10">
    <source>
        <dbReference type="PROSITE" id="PS50026"/>
    </source>
</evidence>
<dbReference type="InterPro" id="IPR006212">
    <property type="entry name" value="Furin_repeat"/>
</dbReference>
<proteinExistence type="predicted"/>
<dbReference type="CDD" id="cd00064">
    <property type="entry name" value="FU"/>
    <property type="match status" value="4"/>
</dbReference>
<dbReference type="InterPro" id="IPR002049">
    <property type="entry name" value="LE_dom"/>
</dbReference>
<feature type="domain" description="EGF-like" evidence="10">
    <location>
        <begin position="181"/>
        <end position="213"/>
    </location>
</feature>
<dbReference type="AlphaFoldDB" id="A0A0D7BF09"/>
<dbReference type="SMART" id="SM00180">
    <property type="entry name" value="EGF_Lam"/>
    <property type="match status" value="1"/>
</dbReference>
<sequence length="878" mass="92122">MLGVILPLLLSGAVAAAANSTSSVVCVAGQCLQGSSNITVGVRLATDGSDTSLLLLPGQYTDTTNPQLLHNMLTSSSASISASTGFTNSSKLQVPLTIAPDAGMTIYDGAMYSGSAKHSNLPTEPLGNKSTDISASAFILSKDTYVVLNVGDDERVVFWQSVPDMSQLGSLAGSPALVDLQSSQCSPTCAGNGVCTSEGKCTCQAGFTGASCEQCEDGFFGPTCQKCPADCSDCDDGITGTGRCLTLDIKNDPKTCNCLNGECGSGGSCTCNSGWTAASNGTACAKCDAGFFLTSSNDCKICAVGCTACADGTGTCTTCKSGFTQDANDKTKCVAQSTKTTSGTTCPDGSFANGGSCEQCDPACETCGGLTSNDCIKCASGTYTLNGSCVSADSKGVCEGSKLLADNNKRACDTCGAKCTSCEIPGFSTTSTVDQLKCTGCLAGSFLSNGDCVDSCPSGSFVDTDNVTCTTCDSSCSTCSGSKDFCLTCPSGQLASNGKCVSSCDDGTFANSGSCLTCHPDCATCSGAGFNKCQSCPSDRPVLSNGRCMPTCSSSEYFDATSGGCKSCDSSCGSCYGGSKDQCLSCGANKHVRAGQCVNAQCENGSSIVDGLGVCLSELVAVPKPSGTSSGTIPSITGVNDPTEVETKPRLEWWQILLMALGCAFIFLVVVMLFRRRMRKQRAKRTAMFASAKNLNHTHSWRWRLARFGQRLFGRRRTHRVYPDVEQQELKPIDVPYRDNFDQDDLRTRDDGRTLEKIVDSYRRDELAPPRAGRFDEGPSSRRLEDPSVLSGPSIYSQVTGHPRAAPDVRQPVRNEQMARYSGSSYEPSLLPPPPRTDAEAYAHAIRSHNNSPEPQLFPEPLWRNQTGPSNNPFRQHL</sequence>
<dbReference type="Pfam" id="PF23106">
    <property type="entry name" value="EGF_Teneurin"/>
    <property type="match status" value="1"/>
</dbReference>
<keyword evidence="5" id="KW-0325">Glycoprotein</keyword>
<dbReference type="EMBL" id="KN880496">
    <property type="protein sequence ID" value="KIY68785.1"/>
    <property type="molecule type" value="Genomic_DNA"/>
</dbReference>
<keyword evidence="6" id="KW-1015">Disulfide bond</keyword>
<keyword evidence="8" id="KW-1133">Transmembrane helix</keyword>
<dbReference type="PROSITE" id="PS50026">
    <property type="entry name" value="EGF_3"/>
    <property type="match status" value="1"/>
</dbReference>
<dbReference type="CDD" id="cd00055">
    <property type="entry name" value="EGF_Lam"/>
    <property type="match status" value="1"/>
</dbReference>
<dbReference type="PANTHER" id="PTHR15332:SF175">
    <property type="entry name" value="PROPROTEIN CONVERTASE SUBTILISIN_KEXIN TYPE 5-LIKE"/>
    <property type="match status" value="1"/>
</dbReference>
<feature type="transmembrane region" description="Helical" evidence="8">
    <location>
        <begin position="653"/>
        <end position="674"/>
    </location>
</feature>
<feature type="signal peptide" evidence="9">
    <location>
        <begin position="1"/>
        <end position="16"/>
    </location>
</feature>
<gene>
    <name evidence="11" type="ORF">CYLTODRAFT_489508</name>
</gene>
<feature type="chain" id="PRO_5002317147" description="EGF-like domain-containing protein" evidence="9">
    <location>
        <begin position="17"/>
        <end position="878"/>
    </location>
</feature>
<dbReference type="Proteomes" id="UP000054007">
    <property type="component" value="Unassembled WGS sequence"/>
</dbReference>
<accession>A0A0D7BF09</accession>
<evidence type="ECO:0000256" key="3">
    <source>
        <dbReference type="ARBA" id="ARBA00022536"/>
    </source>
</evidence>
<evidence type="ECO:0000256" key="7">
    <source>
        <dbReference type="SAM" id="MobiDB-lite"/>
    </source>
</evidence>
<comment type="subcellular location">
    <subcellularLocation>
        <location evidence="1">Secreted</location>
    </subcellularLocation>
</comment>
<dbReference type="Gene3D" id="2.10.220.10">
    <property type="entry name" value="Hormone Receptor, Insulin-like Growth Factor Receptor 1, Chain A, domain 2"/>
    <property type="match status" value="4"/>
</dbReference>
<comment type="caution">
    <text evidence="6">Lacks conserved residue(s) required for the propagation of feature annotation.</text>
</comment>
<dbReference type="OrthoDB" id="18487at2759"/>
<organism evidence="11 12">
    <name type="scientific">Cylindrobasidium torrendii FP15055 ss-10</name>
    <dbReference type="NCBI Taxonomy" id="1314674"/>
    <lineage>
        <taxon>Eukaryota</taxon>
        <taxon>Fungi</taxon>
        <taxon>Dikarya</taxon>
        <taxon>Basidiomycota</taxon>
        <taxon>Agaricomycotina</taxon>
        <taxon>Agaricomycetes</taxon>
        <taxon>Agaricomycetidae</taxon>
        <taxon>Agaricales</taxon>
        <taxon>Marasmiineae</taxon>
        <taxon>Physalacriaceae</taxon>
        <taxon>Cylindrobasidium</taxon>
    </lineage>
</organism>
<protein>
    <recommendedName>
        <fullName evidence="10">EGF-like domain-containing protein</fullName>
    </recommendedName>
</protein>
<evidence type="ECO:0000256" key="1">
    <source>
        <dbReference type="ARBA" id="ARBA00004613"/>
    </source>
</evidence>
<dbReference type="InterPro" id="IPR000742">
    <property type="entry name" value="EGF"/>
</dbReference>
<dbReference type="GO" id="GO:0005576">
    <property type="term" value="C:extracellular region"/>
    <property type="evidence" value="ECO:0007669"/>
    <property type="project" value="UniProtKB-SubCell"/>
</dbReference>
<evidence type="ECO:0000256" key="6">
    <source>
        <dbReference type="PROSITE-ProRule" id="PRU00076"/>
    </source>
</evidence>
<dbReference type="SUPFAM" id="SSF57184">
    <property type="entry name" value="Growth factor receptor domain"/>
    <property type="match status" value="4"/>
</dbReference>
<dbReference type="Gene3D" id="2.10.25.10">
    <property type="entry name" value="Laminin"/>
    <property type="match status" value="1"/>
</dbReference>
<keyword evidence="3 6" id="KW-0245">EGF-like domain</keyword>
<keyword evidence="8" id="KW-0812">Transmembrane</keyword>
<evidence type="ECO:0000313" key="11">
    <source>
        <dbReference type="EMBL" id="KIY68785.1"/>
    </source>
</evidence>
<evidence type="ECO:0000313" key="12">
    <source>
        <dbReference type="Proteomes" id="UP000054007"/>
    </source>
</evidence>
<dbReference type="PROSITE" id="PS01248">
    <property type="entry name" value="EGF_LAM_1"/>
    <property type="match status" value="1"/>
</dbReference>